<dbReference type="EMBL" id="BAFN01000001">
    <property type="protein sequence ID" value="GAN33939.1"/>
    <property type="molecule type" value="Genomic_DNA"/>
</dbReference>
<organism evidence="1 2">
    <name type="scientific">Candidatus Brocadia sinica JPN1</name>
    <dbReference type="NCBI Taxonomy" id="1197129"/>
    <lineage>
        <taxon>Bacteria</taxon>
        <taxon>Pseudomonadati</taxon>
        <taxon>Planctomycetota</taxon>
        <taxon>Candidatus Brocadiia</taxon>
        <taxon>Candidatus Brocadiales</taxon>
        <taxon>Candidatus Brocadiaceae</taxon>
        <taxon>Candidatus Brocadia</taxon>
    </lineage>
</organism>
<protein>
    <submittedName>
        <fullName evidence="1">Uncharacterized protein</fullName>
    </submittedName>
</protein>
<gene>
    <name evidence="1" type="ORF">BROSI_A2474</name>
</gene>
<dbReference type="Proteomes" id="UP000032309">
    <property type="component" value="Unassembled WGS sequence"/>
</dbReference>
<keyword evidence="2" id="KW-1185">Reference proteome</keyword>
<evidence type="ECO:0000313" key="2">
    <source>
        <dbReference type="Proteomes" id="UP000032309"/>
    </source>
</evidence>
<sequence>MIITGETLTTHFREQESRRESIRQNLTWETVIAIDPYFDDLLSEIEGIEPGEKFCANNIWYKKYKPIILNRVGWYAPNYAPEILKIERAYDLVYQRLYNALPDCKGCGCFTGF</sequence>
<name>A0ABQ0JYW8_9BACT</name>
<comment type="caution">
    <text evidence="1">The sequence shown here is derived from an EMBL/GenBank/DDBJ whole genome shotgun (WGS) entry which is preliminary data.</text>
</comment>
<accession>A0ABQ0JYW8</accession>
<dbReference type="RefSeq" id="WP_052564001.1">
    <property type="nucleotide sequence ID" value="NZ_BAFN01000001.1"/>
</dbReference>
<reference evidence="2" key="1">
    <citation type="journal article" date="2015" name="Genome Announc.">
        <title>Draft Genome Sequence of an Anaerobic Ammonium-Oxidizing Bacterium, "Candidatus Brocadia sinica".</title>
        <authorList>
            <person name="Oshiki M."/>
            <person name="Shinyako-Hata K."/>
            <person name="Satoh H."/>
            <person name="Okabe S."/>
        </authorList>
    </citation>
    <scope>NUCLEOTIDE SEQUENCE [LARGE SCALE GENOMIC DNA]</scope>
    <source>
        <strain evidence="2">JPN1</strain>
    </source>
</reference>
<evidence type="ECO:0000313" key="1">
    <source>
        <dbReference type="EMBL" id="GAN33939.1"/>
    </source>
</evidence>
<proteinExistence type="predicted"/>